<dbReference type="InterPro" id="IPR013785">
    <property type="entry name" value="Aldolase_TIM"/>
</dbReference>
<protein>
    <submittedName>
        <fullName evidence="7">STM4012 family radical SAM protein</fullName>
    </submittedName>
</protein>
<dbReference type="InterPro" id="IPR006638">
    <property type="entry name" value="Elp3/MiaA/NifB-like_rSAM"/>
</dbReference>
<dbReference type="InterPro" id="IPR034505">
    <property type="entry name" value="Coproporphyrinogen-III_oxidase"/>
</dbReference>
<dbReference type="InterPro" id="IPR007197">
    <property type="entry name" value="rSAM"/>
</dbReference>
<dbReference type="SUPFAM" id="SSF102114">
    <property type="entry name" value="Radical SAM enzymes"/>
    <property type="match status" value="1"/>
</dbReference>
<keyword evidence="3" id="KW-0479">Metal-binding</keyword>
<keyword evidence="4" id="KW-0408">Iron</keyword>
<dbReference type="PANTHER" id="PTHR13932">
    <property type="entry name" value="COPROPORPHYRINIGEN III OXIDASE"/>
    <property type="match status" value="1"/>
</dbReference>
<keyword evidence="5" id="KW-0411">Iron-sulfur</keyword>
<sequence>MTLAERFLRNPYQSYVYAYPHKTAYRILPEPIALDAAWASEPRDAGFLYVHIPFCEMRCGFCNLFTRARPQAELITAYLSTLERQAVRVREAIGPMHYARRAIGGGTPTYLDPPALHRIFDVMEHTMGARAGIPTSAETSPETATRERLGVLRERGVDRISIGVQSFLDTEAKDLLRPQRATIVRGALERIRAAQFPILNIDLMYGIPGQTHVSFEANLRAALEYHPEEIYLYPLYVRARTGLDRRGGMDPDDTRLSLYRHGCAFLASAGYERISMRMFRARRAPSLGGPVYCCQTDGMVGLGCGARSYTTRLHYSDEYAVGARGVQEILEAYVARSDASFSSTDYGFVLNDREQRRRFVILSLLADGLDARAYTARFGSDAEQDFPELAELVANALAERLMAGHRLTRAGIDLSDAIGPWLASAEVRSRMALYVLR</sequence>
<organism evidence="7 8">
    <name type="scientific">Pendulispora brunnea</name>
    <dbReference type="NCBI Taxonomy" id="2905690"/>
    <lineage>
        <taxon>Bacteria</taxon>
        <taxon>Pseudomonadati</taxon>
        <taxon>Myxococcota</taxon>
        <taxon>Myxococcia</taxon>
        <taxon>Myxococcales</taxon>
        <taxon>Sorangiineae</taxon>
        <taxon>Pendulisporaceae</taxon>
        <taxon>Pendulispora</taxon>
    </lineage>
</organism>
<proteinExistence type="predicted"/>
<gene>
    <name evidence="7" type="ORF">LZC95_01085</name>
</gene>
<evidence type="ECO:0000313" key="8">
    <source>
        <dbReference type="Proteomes" id="UP001379533"/>
    </source>
</evidence>
<evidence type="ECO:0000313" key="7">
    <source>
        <dbReference type="EMBL" id="WXB00293.1"/>
    </source>
</evidence>
<reference evidence="7 8" key="1">
    <citation type="submission" date="2021-12" db="EMBL/GenBank/DDBJ databases">
        <title>Discovery of the Pendulisporaceae a myxobacterial family with distinct sporulation behavior and unique specialized metabolism.</title>
        <authorList>
            <person name="Garcia R."/>
            <person name="Popoff A."/>
            <person name="Bader C.D."/>
            <person name="Loehr J."/>
            <person name="Walesch S."/>
            <person name="Walt C."/>
            <person name="Boldt J."/>
            <person name="Bunk B."/>
            <person name="Haeckl F.J.F.P.J."/>
            <person name="Gunesch A.P."/>
            <person name="Birkelbach J."/>
            <person name="Nuebel U."/>
            <person name="Pietschmann T."/>
            <person name="Bach T."/>
            <person name="Mueller R."/>
        </authorList>
    </citation>
    <scope>NUCLEOTIDE SEQUENCE [LARGE SCALE GENOMIC DNA]</scope>
    <source>
        <strain evidence="7 8">MSr12523</strain>
    </source>
</reference>
<dbReference type="InterPro" id="IPR010723">
    <property type="entry name" value="HemN_C"/>
</dbReference>
<dbReference type="CDD" id="cd01335">
    <property type="entry name" value="Radical_SAM"/>
    <property type="match status" value="1"/>
</dbReference>
<keyword evidence="2" id="KW-0949">S-adenosyl-L-methionine</keyword>
<accession>A0ABZ2KNQ9</accession>
<dbReference type="Pfam" id="PF04055">
    <property type="entry name" value="Radical_SAM"/>
    <property type="match status" value="1"/>
</dbReference>
<dbReference type="Pfam" id="PF06969">
    <property type="entry name" value="HemN_C"/>
    <property type="match status" value="1"/>
</dbReference>
<evidence type="ECO:0000256" key="5">
    <source>
        <dbReference type="ARBA" id="ARBA00023014"/>
    </source>
</evidence>
<dbReference type="EMBL" id="CP089982">
    <property type="protein sequence ID" value="WXB00293.1"/>
    <property type="molecule type" value="Genomic_DNA"/>
</dbReference>
<evidence type="ECO:0000256" key="2">
    <source>
        <dbReference type="ARBA" id="ARBA00022691"/>
    </source>
</evidence>
<dbReference type="SMART" id="SM00729">
    <property type="entry name" value="Elp3"/>
    <property type="match status" value="1"/>
</dbReference>
<dbReference type="Gene3D" id="3.20.20.70">
    <property type="entry name" value="Aldolase class I"/>
    <property type="match status" value="1"/>
</dbReference>
<evidence type="ECO:0000256" key="3">
    <source>
        <dbReference type="ARBA" id="ARBA00022723"/>
    </source>
</evidence>
<evidence type="ECO:0000256" key="1">
    <source>
        <dbReference type="ARBA" id="ARBA00001966"/>
    </source>
</evidence>
<dbReference type="PANTHER" id="PTHR13932:SF5">
    <property type="entry name" value="RADICAL S-ADENOSYL METHIONINE DOMAIN-CONTAINING PROTEIN 1, MITOCHONDRIAL"/>
    <property type="match status" value="1"/>
</dbReference>
<dbReference type="SFLD" id="SFLDS00029">
    <property type="entry name" value="Radical_SAM"/>
    <property type="match status" value="1"/>
</dbReference>
<dbReference type="PROSITE" id="PS51918">
    <property type="entry name" value="RADICAL_SAM"/>
    <property type="match status" value="1"/>
</dbReference>
<name>A0ABZ2KNQ9_9BACT</name>
<evidence type="ECO:0000259" key="6">
    <source>
        <dbReference type="PROSITE" id="PS51918"/>
    </source>
</evidence>
<dbReference type="Proteomes" id="UP001379533">
    <property type="component" value="Chromosome"/>
</dbReference>
<dbReference type="NCBIfam" id="NF006067">
    <property type="entry name" value="PRK08208.1"/>
    <property type="match status" value="1"/>
</dbReference>
<keyword evidence="8" id="KW-1185">Reference proteome</keyword>
<feature type="domain" description="Radical SAM core" evidence="6">
    <location>
        <begin position="40"/>
        <end position="272"/>
    </location>
</feature>
<dbReference type="SFLD" id="SFLDG01065">
    <property type="entry name" value="anaerobic_coproporphyrinogen-I"/>
    <property type="match status" value="1"/>
</dbReference>
<evidence type="ECO:0000256" key="4">
    <source>
        <dbReference type="ARBA" id="ARBA00023004"/>
    </source>
</evidence>
<comment type="cofactor">
    <cofactor evidence="1">
        <name>[4Fe-4S] cluster</name>
        <dbReference type="ChEBI" id="CHEBI:49883"/>
    </cofactor>
</comment>
<dbReference type="InterPro" id="IPR058240">
    <property type="entry name" value="rSAM_sf"/>
</dbReference>